<dbReference type="RefSeq" id="WP_014802977.1">
    <property type="nucleotide sequence ID" value="NC_018020.1"/>
</dbReference>
<dbReference type="KEGG" id="tpx:Turpa_1821"/>
<dbReference type="STRING" id="869212.Turpa_1821"/>
<dbReference type="Pfam" id="PF01230">
    <property type="entry name" value="HIT"/>
    <property type="match status" value="1"/>
</dbReference>
<dbReference type="EMBL" id="CP002959">
    <property type="protein sequence ID" value="AFM12468.1"/>
    <property type="molecule type" value="Genomic_DNA"/>
</dbReference>
<dbReference type="PATRIC" id="fig|869212.3.peg.1820"/>
<dbReference type="PIRSF" id="PIRSF000714">
    <property type="entry name" value="HIT"/>
    <property type="match status" value="1"/>
</dbReference>
<dbReference type="InterPro" id="IPR011146">
    <property type="entry name" value="HIT-like"/>
</dbReference>
<organism evidence="3 4">
    <name type="scientific">Turneriella parva (strain ATCC BAA-1111 / DSM 21527 / NCTC 11395 / H)</name>
    <name type="common">Leptospira parva</name>
    <dbReference type="NCBI Taxonomy" id="869212"/>
    <lineage>
        <taxon>Bacteria</taxon>
        <taxon>Pseudomonadati</taxon>
        <taxon>Spirochaetota</taxon>
        <taxon>Spirochaetia</taxon>
        <taxon>Leptospirales</taxon>
        <taxon>Leptospiraceae</taxon>
        <taxon>Turneriella</taxon>
    </lineage>
</organism>
<name>I4B5B1_TURPD</name>
<dbReference type="InterPro" id="IPR036265">
    <property type="entry name" value="HIT-like_sf"/>
</dbReference>
<accession>I4B5B1</accession>
<sequence length="138" mass="15474">MPERFVLHPQLAADTFAVKELSLCRLVAMNCRAVPWLILVPRIAGAREIIDLAAAEQQQLIIEIALVSRLLQTEFKPDKINVAALGNVVPQLHVHIIARFTHDAAWPKPVWGNVNIEPYKPEDAEAFLNRLLNSKLLS</sequence>
<evidence type="ECO:0000256" key="1">
    <source>
        <dbReference type="PROSITE-ProRule" id="PRU00464"/>
    </source>
</evidence>
<keyword evidence="4" id="KW-1185">Reference proteome</keyword>
<dbReference type="SUPFAM" id="SSF54197">
    <property type="entry name" value="HIT-like"/>
    <property type="match status" value="1"/>
</dbReference>
<dbReference type="OrthoDB" id="9784774at2"/>
<gene>
    <name evidence="3" type="ordered locus">Turpa_1821</name>
</gene>
<reference evidence="3 4" key="1">
    <citation type="submission" date="2012-06" db="EMBL/GenBank/DDBJ databases">
        <title>The complete chromosome of genome of Turneriella parva DSM 21527.</title>
        <authorList>
            <consortium name="US DOE Joint Genome Institute (JGI-PGF)"/>
            <person name="Lucas S."/>
            <person name="Han J."/>
            <person name="Lapidus A."/>
            <person name="Bruce D."/>
            <person name="Goodwin L."/>
            <person name="Pitluck S."/>
            <person name="Peters L."/>
            <person name="Kyrpides N."/>
            <person name="Mavromatis K."/>
            <person name="Ivanova N."/>
            <person name="Mikhailova N."/>
            <person name="Chertkov O."/>
            <person name="Detter J.C."/>
            <person name="Tapia R."/>
            <person name="Han C."/>
            <person name="Land M."/>
            <person name="Hauser L."/>
            <person name="Markowitz V."/>
            <person name="Cheng J.-F."/>
            <person name="Hugenholtz P."/>
            <person name="Woyke T."/>
            <person name="Wu D."/>
            <person name="Gronow S."/>
            <person name="Wellnitz S."/>
            <person name="Brambilla E."/>
            <person name="Klenk H.-P."/>
            <person name="Eisen J.A."/>
        </authorList>
    </citation>
    <scope>NUCLEOTIDE SEQUENCE [LARGE SCALE GENOMIC DNA]</scope>
    <source>
        <strain evidence="4">ATCC BAA-1111 / DSM 21527 / NCTC 11395 / H</strain>
    </source>
</reference>
<dbReference type="InterPro" id="IPR026026">
    <property type="entry name" value="HIT_Hint"/>
</dbReference>
<proteinExistence type="predicted"/>
<evidence type="ECO:0000313" key="3">
    <source>
        <dbReference type="EMBL" id="AFM12468.1"/>
    </source>
</evidence>
<protein>
    <submittedName>
        <fullName evidence="3">Histidine triad (HIT) protein</fullName>
    </submittedName>
</protein>
<feature type="domain" description="HIT" evidence="2">
    <location>
        <begin position="37"/>
        <end position="106"/>
    </location>
</feature>
<dbReference type="Gene3D" id="3.30.428.10">
    <property type="entry name" value="HIT-like"/>
    <property type="match status" value="1"/>
</dbReference>
<comment type="caution">
    <text evidence="1">Lacks conserved residue(s) required for the propagation of feature annotation.</text>
</comment>
<dbReference type="AlphaFoldDB" id="I4B5B1"/>
<dbReference type="GO" id="GO:0003824">
    <property type="term" value="F:catalytic activity"/>
    <property type="evidence" value="ECO:0007669"/>
    <property type="project" value="InterPro"/>
</dbReference>
<dbReference type="HOGENOM" id="CLU_123330_0_1_12"/>
<dbReference type="Proteomes" id="UP000006048">
    <property type="component" value="Chromosome"/>
</dbReference>
<dbReference type="PROSITE" id="PS51084">
    <property type="entry name" value="HIT_2"/>
    <property type="match status" value="1"/>
</dbReference>
<evidence type="ECO:0000313" key="4">
    <source>
        <dbReference type="Proteomes" id="UP000006048"/>
    </source>
</evidence>
<evidence type="ECO:0000259" key="2">
    <source>
        <dbReference type="PROSITE" id="PS51084"/>
    </source>
</evidence>